<feature type="compositionally biased region" description="Basic residues" evidence="11">
    <location>
        <begin position="622"/>
        <end position="643"/>
    </location>
</feature>
<dbReference type="InterPro" id="IPR023405">
    <property type="entry name" value="Topo_IA_core_domain"/>
</dbReference>
<dbReference type="InterPro" id="IPR003601">
    <property type="entry name" value="Topo_IA_2"/>
</dbReference>
<feature type="compositionally biased region" description="Pro residues" evidence="11">
    <location>
        <begin position="560"/>
        <end position="571"/>
    </location>
</feature>
<evidence type="ECO:0000256" key="5">
    <source>
        <dbReference type="ARBA" id="ARBA00023125"/>
    </source>
</evidence>
<dbReference type="Pfam" id="PF01131">
    <property type="entry name" value="Topoisom_bac"/>
    <property type="match status" value="1"/>
</dbReference>
<dbReference type="PANTHER" id="PTHR11390:SF21">
    <property type="entry name" value="DNA TOPOISOMERASE 3-ALPHA"/>
    <property type="match status" value="1"/>
</dbReference>
<dbReference type="KEGG" id="rmar:GBA65_15630"/>
<feature type="compositionally biased region" description="Basic and acidic residues" evidence="11">
    <location>
        <begin position="546"/>
        <end position="559"/>
    </location>
</feature>
<feature type="compositionally biased region" description="Polar residues" evidence="11">
    <location>
        <begin position="799"/>
        <end position="809"/>
    </location>
</feature>
<dbReference type="Gene3D" id="1.10.460.10">
    <property type="entry name" value="Topoisomerase I, domain 2"/>
    <property type="match status" value="1"/>
</dbReference>
<gene>
    <name evidence="14" type="ORF">GBA65_15630</name>
</gene>
<dbReference type="InterPro" id="IPR000380">
    <property type="entry name" value="Topo_IA"/>
</dbReference>
<dbReference type="InterPro" id="IPR034144">
    <property type="entry name" value="TOPRIM_TopoIII"/>
</dbReference>
<dbReference type="EMBL" id="CP045121">
    <property type="protein sequence ID" value="QIN79726.1"/>
    <property type="molecule type" value="Genomic_DNA"/>
</dbReference>
<dbReference type="GO" id="GO:0006265">
    <property type="term" value="P:DNA topological change"/>
    <property type="evidence" value="ECO:0007669"/>
    <property type="project" value="InterPro"/>
</dbReference>
<sequence>MRARGRRRIVPYTPRMRLVVAEKPSVARDIASVLGRHRKEKGALVGEGWTVTWALGHLAELAPPDAYGEEYKRWRLESLPVLPERFKVKVNAKTRDQFAVVKGLMRSAGVAEVVNACDAGREGELIFSYLYELSGCEKPVRRLWISSLTSDAIRQGFASLRDGRSMKPLESAARSRGEADWIVGMNATRAYSTKFGRPGNVLSVGRVQTPTLKLLVDREREIEDFRPEKFWTVYARFARDGASYDGVWFKDKQHRLEEQEAAEAIARKVKGGTGTVRKAEKKTASERPPLLHDLTELQRNANSRYGFTAERTLRAAQALYEERKLVTYPRTSSRYLTHDMVAGLGRRVEAAGALPDLAPFAEGLLALPKLPVSKRVVDDAKVTDHHAIVPTNKKPSGELPPDEAKVYDLVARRFLAVFFPAARFENTTVVTEVREETFLSRGRVVLEAGWRALYPDGVSGRKEKEPPVLPRWSGAGVGRLEGRRQGGGDQAAAPVLGGRAARGDGDRRQARRGRGAPPGDEGLRARHAGHEGVDDREAPQGRVPRARGEGPRADGEGARPDPPSGRQPPGLPGAHGLLGGAPRPHGARRRASPRLHAGHKGPRRLARRGGARQGGREGRRPREARRREARPRPQRLRRERRAPRYLPEVWLPGRREPEGLRVLGVEDGLLVRDLEDGLRQEDKRRPGETTPPEGAHREAQGLQEQGRQALLSRPRPGRGSQGQAGLRGGGERLIRGRGRRRLPPPKAQEMRRRAAHPRRPEPSRSSAAGSTRDGPPVAASCCCPEASVPPVTVTVPTMPWSSCGPQKYE</sequence>
<name>A0A6G8PZU3_9ACTN</name>
<feature type="compositionally biased region" description="Basic residues" evidence="11">
    <location>
        <begin position="585"/>
        <end position="610"/>
    </location>
</feature>
<dbReference type="InterPro" id="IPR013497">
    <property type="entry name" value="Topo_IA_cen"/>
</dbReference>
<dbReference type="InterPro" id="IPR013824">
    <property type="entry name" value="Topo_IA_cen_sub1"/>
</dbReference>
<dbReference type="Proteomes" id="UP000502706">
    <property type="component" value="Chromosome"/>
</dbReference>
<evidence type="ECO:0000256" key="8">
    <source>
        <dbReference type="ARBA" id="ARBA00031985"/>
    </source>
</evidence>
<evidence type="ECO:0000313" key="15">
    <source>
        <dbReference type="Proteomes" id="UP000502706"/>
    </source>
</evidence>
<evidence type="ECO:0000259" key="12">
    <source>
        <dbReference type="PROSITE" id="PS50880"/>
    </source>
</evidence>
<accession>A0A6G8PZU3</accession>
<dbReference type="SUPFAM" id="SSF56712">
    <property type="entry name" value="Prokaryotic type I DNA topoisomerase"/>
    <property type="match status" value="1"/>
</dbReference>
<keyword evidence="15" id="KW-1185">Reference proteome</keyword>
<dbReference type="InterPro" id="IPR023406">
    <property type="entry name" value="Topo_IA_AS"/>
</dbReference>
<keyword evidence="5" id="KW-0238">DNA-binding</keyword>
<dbReference type="InterPro" id="IPR013826">
    <property type="entry name" value="Topo_IA_cen_sub3"/>
</dbReference>
<dbReference type="PROSITE" id="PS50880">
    <property type="entry name" value="TOPRIM"/>
    <property type="match status" value="1"/>
</dbReference>
<evidence type="ECO:0000256" key="3">
    <source>
        <dbReference type="ARBA" id="ARBA00012891"/>
    </source>
</evidence>
<reference evidence="14 15" key="1">
    <citation type="submission" date="2019-10" db="EMBL/GenBank/DDBJ databases">
        <title>Rubrobacter sp nov SCSIO 52915 isolated from a deep-sea sediment in the South China Sea.</title>
        <authorList>
            <person name="Chen R.W."/>
        </authorList>
    </citation>
    <scope>NUCLEOTIDE SEQUENCE [LARGE SCALE GENOMIC DNA]</scope>
    <source>
        <strain evidence="14 15">SCSIO 52915</strain>
    </source>
</reference>
<dbReference type="Pfam" id="PF01751">
    <property type="entry name" value="Toprim"/>
    <property type="match status" value="1"/>
</dbReference>
<feature type="domain" description="Topo IA-type catalytic" evidence="13">
    <location>
        <begin position="166"/>
        <end position="469"/>
    </location>
</feature>
<evidence type="ECO:0000256" key="1">
    <source>
        <dbReference type="ARBA" id="ARBA00000213"/>
    </source>
</evidence>
<dbReference type="SMART" id="SM00436">
    <property type="entry name" value="TOP1Bc"/>
    <property type="match status" value="1"/>
</dbReference>
<evidence type="ECO:0000256" key="11">
    <source>
        <dbReference type="SAM" id="MobiDB-lite"/>
    </source>
</evidence>
<dbReference type="GO" id="GO:0003677">
    <property type="term" value="F:DNA binding"/>
    <property type="evidence" value="ECO:0007669"/>
    <property type="project" value="UniProtKB-KW"/>
</dbReference>
<dbReference type="Gene3D" id="1.10.290.10">
    <property type="entry name" value="Topoisomerase I, domain 4"/>
    <property type="match status" value="1"/>
</dbReference>
<dbReference type="Gene3D" id="3.40.50.140">
    <property type="match status" value="1"/>
</dbReference>
<dbReference type="PROSITE" id="PS52039">
    <property type="entry name" value="TOPO_IA_2"/>
    <property type="match status" value="1"/>
</dbReference>
<evidence type="ECO:0000256" key="2">
    <source>
        <dbReference type="ARBA" id="ARBA00009446"/>
    </source>
</evidence>
<dbReference type="GO" id="GO:0006281">
    <property type="term" value="P:DNA repair"/>
    <property type="evidence" value="ECO:0007669"/>
    <property type="project" value="TreeGrafter"/>
</dbReference>
<dbReference type="PANTHER" id="PTHR11390">
    <property type="entry name" value="PROKARYOTIC DNA TOPOISOMERASE"/>
    <property type="match status" value="1"/>
</dbReference>
<keyword evidence="4" id="KW-0799">Topoisomerase</keyword>
<feature type="compositionally biased region" description="Gly residues" evidence="11">
    <location>
        <begin position="719"/>
        <end position="728"/>
    </location>
</feature>
<feature type="compositionally biased region" description="Basic and acidic residues" evidence="11">
    <location>
        <begin position="748"/>
        <end position="762"/>
    </location>
</feature>
<keyword evidence="6" id="KW-0413">Isomerase</keyword>
<dbReference type="PROSITE" id="PS00396">
    <property type="entry name" value="TOPO_IA_1"/>
    <property type="match status" value="1"/>
</dbReference>
<evidence type="ECO:0000256" key="6">
    <source>
        <dbReference type="ARBA" id="ARBA00023235"/>
    </source>
</evidence>
<proteinExistence type="inferred from homology"/>
<feature type="compositionally biased region" description="Basic and acidic residues" evidence="11">
    <location>
        <begin position="521"/>
        <end position="539"/>
    </location>
</feature>
<dbReference type="AlphaFoldDB" id="A0A6G8PZU3"/>
<dbReference type="InterPro" id="IPR003602">
    <property type="entry name" value="Topo_IA_DNA-bd_dom"/>
</dbReference>
<comment type="catalytic activity">
    <reaction evidence="1">
        <text>ATP-independent breakage of single-stranded DNA, followed by passage and rejoining.</text>
        <dbReference type="EC" id="5.6.2.1"/>
    </reaction>
</comment>
<dbReference type="PRINTS" id="PR00417">
    <property type="entry name" value="PRTPISMRASEI"/>
</dbReference>
<evidence type="ECO:0000256" key="4">
    <source>
        <dbReference type="ARBA" id="ARBA00023029"/>
    </source>
</evidence>
<evidence type="ECO:0000313" key="14">
    <source>
        <dbReference type="EMBL" id="QIN79726.1"/>
    </source>
</evidence>
<evidence type="ECO:0000259" key="13">
    <source>
        <dbReference type="PROSITE" id="PS52039"/>
    </source>
</evidence>
<dbReference type="SMART" id="SM00493">
    <property type="entry name" value="TOPRIM"/>
    <property type="match status" value="1"/>
</dbReference>
<evidence type="ECO:0000256" key="10">
    <source>
        <dbReference type="ARBA" id="ARBA00032877"/>
    </source>
</evidence>
<dbReference type="GO" id="GO:0006310">
    <property type="term" value="P:DNA recombination"/>
    <property type="evidence" value="ECO:0007669"/>
    <property type="project" value="TreeGrafter"/>
</dbReference>
<dbReference type="GO" id="GO:0003917">
    <property type="term" value="F:DNA topoisomerase type I (single strand cut, ATP-independent) activity"/>
    <property type="evidence" value="ECO:0007669"/>
    <property type="project" value="UniProtKB-EC"/>
</dbReference>
<feature type="compositionally biased region" description="Low complexity" evidence="11">
    <location>
        <begin position="572"/>
        <end position="584"/>
    </location>
</feature>
<feature type="compositionally biased region" description="Low complexity" evidence="11">
    <location>
        <begin position="490"/>
        <end position="499"/>
    </location>
</feature>
<dbReference type="InterPro" id="IPR006171">
    <property type="entry name" value="TOPRIM_dom"/>
</dbReference>
<evidence type="ECO:0000256" key="7">
    <source>
        <dbReference type="ARBA" id="ARBA00030003"/>
    </source>
</evidence>
<dbReference type="SMART" id="SM00437">
    <property type="entry name" value="TOP1Ac"/>
    <property type="match status" value="1"/>
</dbReference>
<dbReference type="EC" id="5.6.2.1" evidence="3"/>
<evidence type="ECO:0000256" key="9">
    <source>
        <dbReference type="ARBA" id="ARBA00032235"/>
    </source>
</evidence>
<feature type="region of interest" description="Disordered" evidence="11">
    <location>
        <begin position="456"/>
        <end position="809"/>
    </location>
</feature>
<protein>
    <recommendedName>
        <fullName evidence="3">DNA topoisomerase</fullName>
        <ecNumber evidence="3">5.6.2.1</ecNumber>
    </recommendedName>
    <alternativeName>
        <fullName evidence="10">Omega-protein</fullName>
    </alternativeName>
    <alternativeName>
        <fullName evidence="9">Relaxing enzyme</fullName>
    </alternativeName>
    <alternativeName>
        <fullName evidence="7">Swivelase</fullName>
    </alternativeName>
    <alternativeName>
        <fullName evidence="8">Untwisting enzyme</fullName>
    </alternativeName>
</protein>
<organism evidence="14 15">
    <name type="scientific">Rubrobacter marinus</name>
    <dbReference type="NCBI Taxonomy" id="2653852"/>
    <lineage>
        <taxon>Bacteria</taxon>
        <taxon>Bacillati</taxon>
        <taxon>Actinomycetota</taxon>
        <taxon>Rubrobacteria</taxon>
        <taxon>Rubrobacterales</taxon>
        <taxon>Rubrobacteraceae</taxon>
        <taxon>Rubrobacter</taxon>
    </lineage>
</organism>
<feature type="domain" description="Toprim" evidence="12">
    <location>
        <begin position="16"/>
        <end position="149"/>
    </location>
</feature>
<dbReference type="CDD" id="cd03362">
    <property type="entry name" value="TOPRIM_TopoIA_TopoIII"/>
    <property type="match status" value="1"/>
</dbReference>
<comment type="similarity">
    <text evidence="2">Belongs to the type IA topoisomerase family.</text>
</comment>
<feature type="compositionally biased region" description="Low complexity" evidence="11">
    <location>
        <begin position="788"/>
        <end position="797"/>
    </location>
</feature>
<dbReference type="GO" id="GO:0043597">
    <property type="term" value="C:cytoplasmic replication fork"/>
    <property type="evidence" value="ECO:0007669"/>
    <property type="project" value="TreeGrafter"/>
</dbReference>
<feature type="compositionally biased region" description="Basic and acidic residues" evidence="11">
    <location>
        <begin position="669"/>
        <end position="687"/>
    </location>
</feature>